<protein>
    <recommendedName>
        <fullName evidence="6">Zinc knuckle CX2CX4HX4C domain-containing protein</fullName>
    </recommendedName>
</protein>
<accession>A0A8S1ZKY8</accession>
<feature type="domain" description="DUF4283" evidence="2">
    <location>
        <begin position="35"/>
        <end position="99"/>
    </location>
</feature>
<dbReference type="InterPro" id="IPR025558">
    <property type="entry name" value="DUF4283"/>
</dbReference>
<organism evidence="4 5">
    <name type="scientific">Arabidopsis arenosa</name>
    <name type="common">Sand rock-cress</name>
    <name type="synonym">Cardaminopsis arenosa</name>
    <dbReference type="NCBI Taxonomy" id="38785"/>
    <lineage>
        <taxon>Eukaryota</taxon>
        <taxon>Viridiplantae</taxon>
        <taxon>Streptophyta</taxon>
        <taxon>Embryophyta</taxon>
        <taxon>Tracheophyta</taxon>
        <taxon>Spermatophyta</taxon>
        <taxon>Magnoliopsida</taxon>
        <taxon>eudicotyledons</taxon>
        <taxon>Gunneridae</taxon>
        <taxon>Pentapetalae</taxon>
        <taxon>rosids</taxon>
        <taxon>malvids</taxon>
        <taxon>Brassicales</taxon>
        <taxon>Brassicaceae</taxon>
        <taxon>Camelineae</taxon>
        <taxon>Arabidopsis</taxon>
    </lineage>
</organism>
<proteinExistence type="predicted"/>
<feature type="domain" description="Zinc knuckle CX2CX4HX4C" evidence="3">
    <location>
        <begin position="134"/>
        <end position="180"/>
    </location>
</feature>
<feature type="region of interest" description="Disordered" evidence="1">
    <location>
        <begin position="330"/>
        <end position="356"/>
    </location>
</feature>
<dbReference type="InterPro" id="IPR025836">
    <property type="entry name" value="Zn_knuckle_CX2CX4HX4C"/>
</dbReference>
<name>A0A8S1ZKY8_ARAAE</name>
<dbReference type="AlphaFoldDB" id="A0A8S1ZKY8"/>
<dbReference type="Pfam" id="PF14392">
    <property type="entry name" value="zf-CCHC_4"/>
    <property type="match status" value="1"/>
</dbReference>
<feature type="region of interest" description="Disordered" evidence="1">
    <location>
        <begin position="184"/>
        <end position="248"/>
    </location>
</feature>
<dbReference type="PANTHER" id="PTHR31286">
    <property type="entry name" value="GLYCINE-RICH CELL WALL STRUCTURAL PROTEIN 1.8-LIKE"/>
    <property type="match status" value="1"/>
</dbReference>
<keyword evidence="5" id="KW-1185">Reference proteome</keyword>
<dbReference type="Pfam" id="PF14111">
    <property type="entry name" value="DUF4283"/>
    <property type="match status" value="1"/>
</dbReference>
<feature type="compositionally biased region" description="Polar residues" evidence="1">
    <location>
        <begin position="238"/>
        <end position="248"/>
    </location>
</feature>
<gene>
    <name evidence="4" type="ORF">AARE701A_LOCUS3857</name>
</gene>
<dbReference type="PANTHER" id="PTHR31286:SF178">
    <property type="entry name" value="DUF4283 DOMAIN-CONTAINING PROTEIN"/>
    <property type="match status" value="1"/>
</dbReference>
<dbReference type="InterPro" id="IPR040256">
    <property type="entry name" value="At4g02000-like"/>
</dbReference>
<reference evidence="4" key="1">
    <citation type="submission" date="2021-01" db="EMBL/GenBank/DDBJ databases">
        <authorList>
            <person name="Bezrukov I."/>
        </authorList>
    </citation>
    <scope>NUCLEOTIDE SEQUENCE</scope>
</reference>
<evidence type="ECO:0000259" key="3">
    <source>
        <dbReference type="Pfam" id="PF14392"/>
    </source>
</evidence>
<feature type="compositionally biased region" description="Acidic residues" evidence="1">
    <location>
        <begin position="184"/>
        <end position="204"/>
    </location>
</feature>
<sequence length="356" mass="40060">MSDRLRKSVQDLSLGIDDEPVSLSVEFCSQAALVNRFSLVVTTVNPRKQNLRALIGQMPKVWGFPNSCVGRILDKWRVQFKFQSEEAMNLGIPLWYLTNAMARCVGNRLGNVAEVDFDENANHPGFVRVQIKWNLDDPLRFQRNFQFAADENIVIKFRFERLRNFCSKCGSLKHGVKECTLSFDDEDPVEDSDDDDDNEDQQDENGDKDMSDTDTLQTVDPVTLIPGLQSAGRGVGNGNQPNSDVSSIPSAFEDTELTAERLRYLHTKLARGVGNGSAHDGFLENLSDNAQHQFVFMKRKRVQFEERYQREEAANEMMVLSHLCKKERRTESAGSCSLHDGIDRGAGGPVPPEDPI</sequence>
<dbReference type="Proteomes" id="UP000682877">
    <property type="component" value="Chromosome 1"/>
</dbReference>
<evidence type="ECO:0008006" key="6">
    <source>
        <dbReference type="Google" id="ProtNLM"/>
    </source>
</evidence>
<evidence type="ECO:0000256" key="1">
    <source>
        <dbReference type="SAM" id="MobiDB-lite"/>
    </source>
</evidence>
<dbReference type="EMBL" id="LR999451">
    <property type="protein sequence ID" value="CAE5960416.1"/>
    <property type="molecule type" value="Genomic_DNA"/>
</dbReference>
<evidence type="ECO:0000259" key="2">
    <source>
        <dbReference type="Pfam" id="PF14111"/>
    </source>
</evidence>
<evidence type="ECO:0000313" key="5">
    <source>
        <dbReference type="Proteomes" id="UP000682877"/>
    </source>
</evidence>
<evidence type="ECO:0000313" key="4">
    <source>
        <dbReference type="EMBL" id="CAE5960416.1"/>
    </source>
</evidence>